<evidence type="ECO:0000256" key="1">
    <source>
        <dbReference type="ARBA" id="ARBA00022737"/>
    </source>
</evidence>
<evidence type="ECO:0000256" key="2">
    <source>
        <dbReference type="ARBA" id="ARBA00022803"/>
    </source>
</evidence>
<evidence type="ECO:0000256" key="3">
    <source>
        <dbReference type="PROSITE-ProRule" id="PRU00339"/>
    </source>
</evidence>
<name>A0A6B2KYZ4_9EUKA</name>
<proteinExistence type="predicted"/>
<sequence length="659" mass="72726">MRKAQSAKPDSASAPPKPEQKSEDMSAPQLSLTKELLTDTRSFFGNSKIEILMVRANELAFQGRYADAVLLFQTINELSPQNLEILVRLGTACAMIGNMELAQNYLTQAFQINPKDPRVINNLALTFIPTGNFDQVNHFMEVLLETNENQNYYYGLNNLAAIHFLQQKYKEAEILFDRAMLLNPKHHVVLNNKAVLLGALGMYRESLPYFDNAIAIDPSYLKAQVNKRVVLEFIKPDLKTLETPAPFEQEGDHWFTGALQNITEPETLPKETQKEAPTTISITESHGAHLALNSSQTEDNNFDPWGSPLPAATRPPSQQVASTPRTIFSNYFNQSHPTSHPEAQDNPWGPQAAPSTHHPPLPHIMEQKVDEETESNPWGVGVPSLPQAAPSTHHLPLPQIVEHKVAEEIQLNPWGVDVSSLPASSQVPLNPWGEPSPFQSQSTSTPWSEPSSGASSSLASTSVASDRPIKASSSMTASNPWSVSLEHANSMSNISGGGGGDTKANAIQFKSPAQERAVDVASPRTIVPGEIGRLDLEEVDKHYNRSDGSTEEKVSDGNSDVKEMDYMPSPRSRATSMTSPHLNEEERKKRKTKLKDSSQDITQTPKDSTIIFKQKLTLPKNISRADIFGRKKSPREDTPKSAKSPRSDSPNLEKSKDKE</sequence>
<feature type="compositionally biased region" description="Low complexity" evidence="4">
    <location>
        <begin position="435"/>
        <end position="463"/>
    </location>
</feature>
<evidence type="ECO:0000313" key="5">
    <source>
        <dbReference type="EMBL" id="NDV29974.1"/>
    </source>
</evidence>
<evidence type="ECO:0000256" key="4">
    <source>
        <dbReference type="SAM" id="MobiDB-lite"/>
    </source>
</evidence>
<feature type="repeat" description="TPR" evidence="3">
    <location>
        <begin position="83"/>
        <end position="116"/>
    </location>
</feature>
<reference evidence="5" key="1">
    <citation type="journal article" date="2020" name="J. Eukaryot. Microbiol.">
        <title>De novo Sequencing, Assembly and Annotation of the Transcriptome for the Free-Living Testate Amoeba Arcella intermedia.</title>
        <authorList>
            <person name="Ribeiro G.M."/>
            <person name="Porfirio-Sousa A.L."/>
            <person name="Maurer-Alcala X.X."/>
            <person name="Katz L.A."/>
            <person name="Lahr D.J.G."/>
        </authorList>
    </citation>
    <scope>NUCLEOTIDE SEQUENCE</scope>
</reference>
<dbReference type="Pfam" id="PF07719">
    <property type="entry name" value="TPR_2"/>
    <property type="match status" value="1"/>
</dbReference>
<dbReference type="InterPro" id="IPR013105">
    <property type="entry name" value="TPR_2"/>
</dbReference>
<organism evidence="5">
    <name type="scientific">Arcella intermedia</name>
    <dbReference type="NCBI Taxonomy" id="1963864"/>
    <lineage>
        <taxon>Eukaryota</taxon>
        <taxon>Amoebozoa</taxon>
        <taxon>Tubulinea</taxon>
        <taxon>Elardia</taxon>
        <taxon>Arcellinida</taxon>
        <taxon>Sphaerothecina</taxon>
        <taxon>Arcellidae</taxon>
        <taxon>Arcella</taxon>
    </lineage>
</organism>
<feature type="region of interest" description="Disordered" evidence="4">
    <location>
        <begin position="427"/>
        <end position="463"/>
    </location>
</feature>
<dbReference type="InterPro" id="IPR019734">
    <property type="entry name" value="TPR_rpt"/>
</dbReference>
<dbReference type="AlphaFoldDB" id="A0A6B2KYZ4"/>
<dbReference type="Gene3D" id="1.25.40.10">
    <property type="entry name" value="Tetratricopeptide repeat domain"/>
    <property type="match status" value="1"/>
</dbReference>
<dbReference type="EMBL" id="GIBP01001005">
    <property type="protein sequence ID" value="NDV29974.1"/>
    <property type="molecule type" value="Transcribed_RNA"/>
</dbReference>
<dbReference type="SMART" id="SM00028">
    <property type="entry name" value="TPR"/>
    <property type="match status" value="4"/>
</dbReference>
<feature type="compositionally biased region" description="Low complexity" evidence="4">
    <location>
        <begin position="1"/>
        <end position="14"/>
    </location>
</feature>
<dbReference type="PANTHER" id="PTHR44943:SF8">
    <property type="entry name" value="TPR REPEAT-CONTAINING PROTEIN MJ0263"/>
    <property type="match status" value="1"/>
</dbReference>
<feature type="region of interest" description="Disordered" evidence="4">
    <location>
        <begin position="1"/>
        <end position="29"/>
    </location>
</feature>
<dbReference type="SUPFAM" id="SSF48452">
    <property type="entry name" value="TPR-like"/>
    <property type="match status" value="1"/>
</dbReference>
<dbReference type="InterPro" id="IPR051685">
    <property type="entry name" value="Ycf3/AcsC/BcsC/TPR_MFPF"/>
</dbReference>
<dbReference type="InterPro" id="IPR011990">
    <property type="entry name" value="TPR-like_helical_dom_sf"/>
</dbReference>
<feature type="region of interest" description="Disordered" evidence="4">
    <location>
        <begin position="489"/>
        <end position="659"/>
    </location>
</feature>
<feature type="compositionally biased region" description="Basic and acidic residues" evidence="4">
    <location>
        <begin position="532"/>
        <end position="565"/>
    </location>
</feature>
<dbReference type="Pfam" id="PF13181">
    <property type="entry name" value="TPR_8"/>
    <property type="match status" value="1"/>
</dbReference>
<feature type="compositionally biased region" description="Polar residues" evidence="4">
    <location>
        <begin position="315"/>
        <end position="338"/>
    </location>
</feature>
<feature type="region of interest" description="Disordered" evidence="4">
    <location>
        <begin position="295"/>
        <end position="391"/>
    </location>
</feature>
<keyword evidence="2 3" id="KW-0802">TPR repeat</keyword>
<dbReference type="PROSITE" id="PS50005">
    <property type="entry name" value="TPR"/>
    <property type="match status" value="2"/>
</dbReference>
<dbReference type="Pfam" id="PF14559">
    <property type="entry name" value="TPR_19"/>
    <property type="match status" value="1"/>
</dbReference>
<dbReference type="PANTHER" id="PTHR44943">
    <property type="entry name" value="CELLULOSE SYNTHASE OPERON PROTEIN C"/>
    <property type="match status" value="1"/>
</dbReference>
<feature type="repeat" description="TPR" evidence="3">
    <location>
        <begin position="153"/>
        <end position="186"/>
    </location>
</feature>
<accession>A0A6B2KYZ4</accession>
<feature type="compositionally biased region" description="Polar residues" evidence="4">
    <location>
        <begin position="572"/>
        <end position="581"/>
    </location>
</feature>
<protein>
    <submittedName>
        <fullName evidence="5">Uncharacterized protein</fullName>
    </submittedName>
</protein>
<keyword evidence="1" id="KW-0677">Repeat</keyword>